<comment type="caution">
    <text evidence="9">The sequence shown here is derived from an EMBL/GenBank/DDBJ whole genome shotgun (WGS) entry which is preliminary data.</text>
</comment>
<name>A0ABD2Y4Q7_9GENT</name>
<keyword evidence="2" id="KW-0611">Plant defense</keyword>
<comment type="caution">
    <text evidence="5">Lacks conserved residue(s) required for the propagation of feature annotation.</text>
</comment>
<evidence type="ECO:0000256" key="5">
    <source>
        <dbReference type="PROSITE-ProRule" id="PRU01391"/>
    </source>
</evidence>
<keyword evidence="5" id="KW-0862">Zinc</keyword>
<dbReference type="Gene3D" id="1.25.40.20">
    <property type="entry name" value="Ankyrin repeat-containing domain"/>
    <property type="match status" value="1"/>
</dbReference>
<evidence type="ECO:0000259" key="8">
    <source>
        <dbReference type="PROSITE" id="PS52046"/>
    </source>
</evidence>
<reference evidence="9 10" key="1">
    <citation type="submission" date="2024-11" db="EMBL/GenBank/DDBJ databases">
        <title>A near-complete genome assembly of Cinchona calisaya.</title>
        <authorList>
            <person name="Lian D.C."/>
            <person name="Zhao X.W."/>
            <person name="Wei L."/>
        </authorList>
    </citation>
    <scope>NUCLEOTIDE SEQUENCE [LARGE SCALE GENOMIC DNA]</scope>
    <source>
        <tissue evidence="9">Nenye</tissue>
    </source>
</reference>
<dbReference type="InterPro" id="IPR044292">
    <property type="entry name" value="NPR"/>
</dbReference>
<dbReference type="Gene3D" id="3.30.710.10">
    <property type="entry name" value="Potassium Channel Kv1.1, Chain A"/>
    <property type="match status" value="1"/>
</dbReference>
<evidence type="ECO:0000313" key="9">
    <source>
        <dbReference type="EMBL" id="KAL3502512.1"/>
    </source>
</evidence>
<sequence length="610" mass="69068">MEKGSDSSSNGSNSHTMLSISPDEFINKPDGNLEKLLLDAEYDYSDAQIVADGVPVGVNRCILALRSQFFHDLFKRPKDRAPLQEGKEKYVLSDLVPHGKIIYEPFMDVLNYLYSGKLRPSPTEVATCVDDTCSHDACLPAISYTVDLMYAAATFQIKDLVAIVEHRLLNFVDKAVAEDVIPIIEVAFNYHLNRVLPRCIKRLAQSNIDDISLEKELPDEVLCSIKSFRTHQEVDHEAISVEFLYGKKVQAIYKAMDSSKVELLKSLLDEFPVTLDDVNALHYAAAYCDPKVVNEVLGMGKADLNLRNSQGYTALHVASRRKNPSIIMELLNHGASVWQKTLDGQTSNIICRRMTRSLDYKKVQGTNTDWCCIDLLEKEMCRNPFPETMLKSSEMEADNLRMRFLFLKNLVSLAQLLFPMEAKVAMDIAQADLATELSGRSLHMREFDLNETPSQLVERLQLQLKPLGKIVEIGRRLFPSCCEVLDKIFEDVDLLLEDQARGETIQKTRFLELKEKVAKAFATDKTQIYQISSSSSSLSETDTLLLERARKLLRGNCHSRITQCRGPEQAMKEFDKDRAENNWISFSASSSFYISSLCGEKKNVRKRQLC</sequence>
<evidence type="ECO:0000256" key="6">
    <source>
        <dbReference type="SAM" id="MobiDB-lite"/>
    </source>
</evidence>
<evidence type="ECO:0000256" key="2">
    <source>
        <dbReference type="ARBA" id="ARBA00022821"/>
    </source>
</evidence>
<dbReference type="Pfam" id="PF12313">
    <property type="entry name" value="NPR1_like_C"/>
    <property type="match status" value="1"/>
</dbReference>
<dbReference type="SUPFAM" id="SSF54695">
    <property type="entry name" value="POZ domain"/>
    <property type="match status" value="1"/>
</dbReference>
<dbReference type="GO" id="GO:0008270">
    <property type="term" value="F:zinc ion binding"/>
    <property type="evidence" value="ECO:0007669"/>
    <property type="project" value="UniProtKB-KW"/>
</dbReference>
<dbReference type="SMART" id="SM00225">
    <property type="entry name" value="BTB"/>
    <property type="match status" value="1"/>
</dbReference>
<dbReference type="AlphaFoldDB" id="A0ABD2Y4Q7"/>
<keyword evidence="4" id="KW-0040">ANK repeat</keyword>
<dbReference type="InterPro" id="IPR000210">
    <property type="entry name" value="BTB/POZ_dom"/>
</dbReference>
<dbReference type="InterPro" id="IPR002110">
    <property type="entry name" value="Ankyrin_rpt"/>
</dbReference>
<accession>A0ABD2Y4Q7</accession>
<dbReference type="PROSITE" id="PS50297">
    <property type="entry name" value="ANK_REP_REGION"/>
    <property type="match status" value="1"/>
</dbReference>
<organism evidence="9 10">
    <name type="scientific">Cinchona calisaya</name>
    <dbReference type="NCBI Taxonomy" id="153742"/>
    <lineage>
        <taxon>Eukaryota</taxon>
        <taxon>Viridiplantae</taxon>
        <taxon>Streptophyta</taxon>
        <taxon>Embryophyta</taxon>
        <taxon>Tracheophyta</taxon>
        <taxon>Spermatophyta</taxon>
        <taxon>Magnoliopsida</taxon>
        <taxon>eudicotyledons</taxon>
        <taxon>Gunneridae</taxon>
        <taxon>Pentapetalae</taxon>
        <taxon>asterids</taxon>
        <taxon>lamiids</taxon>
        <taxon>Gentianales</taxon>
        <taxon>Rubiaceae</taxon>
        <taxon>Cinchonoideae</taxon>
        <taxon>Cinchoneae</taxon>
        <taxon>Cinchona</taxon>
    </lineage>
</organism>
<dbReference type="CDD" id="cd18310">
    <property type="entry name" value="BTB_POZ_NPR_plant"/>
    <property type="match status" value="1"/>
</dbReference>
<evidence type="ECO:0000256" key="4">
    <source>
        <dbReference type="PROSITE-ProRule" id="PRU00023"/>
    </source>
</evidence>
<dbReference type="PROSITE" id="PS50088">
    <property type="entry name" value="ANK_REPEAT"/>
    <property type="match status" value="1"/>
</dbReference>
<dbReference type="PANTHER" id="PTHR46475">
    <property type="entry name" value="REGULATORY PROTEIN NPR3"/>
    <property type="match status" value="1"/>
</dbReference>
<feature type="repeat" description="ANK" evidence="4">
    <location>
        <begin position="310"/>
        <end position="337"/>
    </location>
</feature>
<feature type="region of interest" description="Disordered" evidence="6">
    <location>
        <begin position="1"/>
        <end position="23"/>
    </location>
</feature>
<feature type="domain" description="C2HC NPR-type" evidence="8">
    <location>
        <begin position="125"/>
        <end position="139"/>
    </location>
</feature>
<keyword evidence="10" id="KW-1185">Reference proteome</keyword>
<protein>
    <submittedName>
        <fullName evidence="9">Uncharacterized protein</fullName>
    </submittedName>
</protein>
<evidence type="ECO:0000256" key="1">
    <source>
        <dbReference type="ARBA" id="ARBA00004906"/>
    </source>
</evidence>
<dbReference type="SMART" id="SM00248">
    <property type="entry name" value="ANK"/>
    <property type="match status" value="2"/>
</dbReference>
<dbReference type="Pfam" id="PF00651">
    <property type="entry name" value="BTB"/>
    <property type="match status" value="1"/>
</dbReference>
<feature type="compositionally biased region" description="Low complexity" evidence="6">
    <location>
        <begin position="1"/>
        <end position="14"/>
    </location>
</feature>
<dbReference type="InterPro" id="IPR021094">
    <property type="entry name" value="NPR1/NIM1-like_C"/>
</dbReference>
<evidence type="ECO:0000259" key="7">
    <source>
        <dbReference type="PROSITE" id="PS50097"/>
    </source>
</evidence>
<dbReference type="Pfam" id="PF12796">
    <property type="entry name" value="Ank_2"/>
    <property type="match status" value="1"/>
</dbReference>
<dbReference type="PANTHER" id="PTHR46475:SF9">
    <property type="entry name" value="REGULATORY PROTEIN NPR3-LIKE ISOFORM X1"/>
    <property type="match status" value="1"/>
</dbReference>
<keyword evidence="5" id="KW-0863">Zinc-finger</keyword>
<gene>
    <name evidence="9" type="ORF">ACH5RR_036961</name>
</gene>
<dbReference type="EMBL" id="JBJUIK010000015">
    <property type="protein sequence ID" value="KAL3502512.1"/>
    <property type="molecule type" value="Genomic_DNA"/>
</dbReference>
<feature type="domain" description="BTB" evidence="7">
    <location>
        <begin position="45"/>
        <end position="122"/>
    </location>
</feature>
<evidence type="ECO:0000256" key="3">
    <source>
        <dbReference type="ARBA" id="ARBA00044947"/>
    </source>
</evidence>
<dbReference type="Proteomes" id="UP001630127">
    <property type="component" value="Unassembled WGS sequence"/>
</dbReference>
<dbReference type="PROSITE" id="PS50097">
    <property type="entry name" value="BTB"/>
    <property type="match status" value="1"/>
</dbReference>
<comment type="pathway">
    <text evidence="1">Protein modification; protein ubiquitination.</text>
</comment>
<proteinExistence type="inferred from homology"/>
<dbReference type="InterPro" id="IPR036770">
    <property type="entry name" value="Ankyrin_rpt-contain_sf"/>
</dbReference>
<dbReference type="InterPro" id="IPR057250">
    <property type="entry name" value="Znf_C2HC_NPR-type"/>
</dbReference>
<dbReference type="InterPro" id="IPR011333">
    <property type="entry name" value="SKP1/BTB/POZ_sf"/>
</dbReference>
<evidence type="ECO:0000313" key="10">
    <source>
        <dbReference type="Proteomes" id="UP001630127"/>
    </source>
</evidence>
<dbReference type="PROSITE" id="PS52046">
    <property type="entry name" value="ZF_C2HC_NPR"/>
    <property type="match status" value="1"/>
</dbReference>
<dbReference type="GO" id="GO:0006952">
    <property type="term" value="P:defense response"/>
    <property type="evidence" value="ECO:0007669"/>
    <property type="project" value="UniProtKB-KW"/>
</dbReference>
<keyword evidence="5" id="KW-0479">Metal-binding</keyword>
<comment type="similarity">
    <text evidence="3">Belongs to the plant 'ANKYRIN-BTB/POZ' family. 'NPR1-like' subfamily.</text>
</comment>
<dbReference type="SUPFAM" id="SSF48403">
    <property type="entry name" value="Ankyrin repeat"/>
    <property type="match status" value="1"/>
</dbReference>